<dbReference type="Pfam" id="PF13306">
    <property type="entry name" value="LRR_5"/>
    <property type="match status" value="1"/>
</dbReference>
<name>A0ABR7HIR3_9FIRM</name>
<evidence type="ECO:0000313" key="4">
    <source>
        <dbReference type="Proteomes" id="UP000636755"/>
    </source>
</evidence>
<sequence length="1123" mass="125222">MKKSFKCISLMLSSLLILGCGSTAFSAATVEDNESVKAIYEKIEEGRTVLYDENNNEIPVEKLNNDTENISKKHPQKYDLRDYGRVSKVKNQGSEGYCWAFASVASMESSILSQNDLKSKLGENPQDTIDLSEAGQTWYIHSGIVDKSSPFYGDYINDSSKGSNGGTSDTLAISLNSGFGTYPQSLCPYNEVKKGFSETLRYYSDYRLKDYSEISNNKDTLKSKIVSNGAVTVYYPSITDCYSSDYANYYSDNTCIGIGDSHLIVVVGWDDNYSKDNFTGKVKPSNDGAWLCKNSWGEHYGNDGYIWISYDTTNLAFSQYIMQDNNAYDNEYQNCFVTQGYGYNYEGAANVFTAQSDEQLKQISFKTLGAYDYTASVYALNADFDNPKDGRLLTAFSGKIENNGVHYIDVKDEVYLTSGEKFSVVIESNNDSSYMSFSSSLITNQNCKENNSYILSHNQWSDAYNQPDISRAYASIKAFTSDLDNSEVTENLKKAVSDAENIDKSKISSEKYANLLNNQIEASKSLLSNSSCSVQDMNNSVILLKYYEEKAVDAPYEISSIDDYFTLIEICNNYGYIPEKINLNTDLDFADYDKEVPPLCNSDGYFSSVFYGNNHTIKNIKIGSTKNELNNISGFFGSLQGAKIYDLTIENANVAPANVSGVLSAYAKYAAILNCTVKNSTVNYNYFSDTQSSGAICGEAWYSSVSYCNVEGNTIYGKYASEFAFSVQSIYGYCTQKSNKVYATKSLSVFDEANSKMSNLYFIPAPANSDIFIEMRDNYVRVSSLLHSVTSCSSDTVSVEKSGDYYYIDKSTLNDDDFVLVNIDYKDSNNDYNYTVDLSDKSLILISINYTVSETLEIPSTYLGRQVKNLSSSIFVTTDTSNVKTLILPDSLTTLDNTNIKPIYTLENLVIGNGITEIPDSFANYMNNLENVKLGNNVTKIGKDAFCGCARLTEIKVPDSVKYIDDYAFIGCSFNKVLIGKNVEYIGDEAFGYFDYILSNKGNSNILNPYYVINGYSSTIAEKYAKENGIKFIDLNNQPADTEQTYTYINDLVAGDINLDNKIDVNDVTLLQNYSAGNAEFNDFQYKNSAVTHYITSITINNVTEIQRYLSGYIDTLEIYSVG</sequence>
<keyword evidence="1" id="KW-0732">Signal</keyword>
<dbReference type="SMART" id="SM00645">
    <property type="entry name" value="Pept_C1"/>
    <property type="match status" value="1"/>
</dbReference>
<dbReference type="RefSeq" id="WP_186934730.1">
    <property type="nucleotide sequence ID" value="NZ_JACOPS010000001.1"/>
</dbReference>
<dbReference type="Pfam" id="PF18560">
    <property type="entry name" value="Lectin_like"/>
    <property type="match status" value="1"/>
</dbReference>
<proteinExistence type="predicted"/>
<dbReference type="Pfam" id="PF00112">
    <property type="entry name" value="Peptidase_C1"/>
    <property type="match status" value="1"/>
</dbReference>
<feature type="chain" id="PRO_5045166004" evidence="1">
    <location>
        <begin position="28"/>
        <end position="1123"/>
    </location>
</feature>
<dbReference type="SUPFAM" id="SSF52058">
    <property type="entry name" value="L domain-like"/>
    <property type="match status" value="1"/>
</dbReference>
<evidence type="ECO:0000259" key="2">
    <source>
        <dbReference type="SMART" id="SM00645"/>
    </source>
</evidence>
<accession>A0ABR7HIR3</accession>
<protein>
    <submittedName>
        <fullName evidence="3">Leucine-rich repeat protein</fullName>
    </submittedName>
</protein>
<dbReference type="EMBL" id="JACOPS010000001">
    <property type="protein sequence ID" value="MBC5727409.1"/>
    <property type="molecule type" value="Genomic_DNA"/>
</dbReference>
<feature type="signal peptide" evidence="1">
    <location>
        <begin position="1"/>
        <end position="27"/>
    </location>
</feature>
<dbReference type="SUPFAM" id="SSF54001">
    <property type="entry name" value="Cysteine proteinases"/>
    <property type="match status" value="1"/>
</dbReference>
<dbReference type="Proteomes" id="UP000636755">
    <property type="component" value="Unassembled WGS sequence"/>
</dbReference>
<dbReference type="Gene3D" id="1.10.1330.10">
    <property type="entry name" value="Dockerin domain"/>
    <property type="match status" value="1"/>
</dbReference>
<dbReference type="InterPro" id="IPR032675">
    <property type="entry name" value="LRR_dom_sf"/>
</dbReference>
<dbReference type="InterPro" id="IPR026906">
    <property type="entry name" value="LRR_5"/>
</dbReference>
<dbReference type="PROSITE" id="PS51257">
    <property type="entry name" value="PROKAR_LIPOPROTEIN"/>
    <property type="match status" value="1"/>
</dbReference>
<dbReference type="InterPro" id="IPR036439">
    <property type="entry name" value="Dockerin_dom_sf"/>
</dbReference>
<evidence type="ECO:0000256" key="1">
    <source>
        <dbReference type="SAM" id="SignalP"/>
    </source>
</evidence>
<comment type="caution">
    <text evidence="3">The sequence shown here is derived from an EMBL/GenBank/DDBJ whole genome shotgun (WGS) entry which is preliminary data.</text>
</comment>
<gene>
    <name evidence="3" type="ORF">H8R91_02455</name>
</gene>
<keyword evidence="4" id="KW-1185">Reference proteome</keyword>
<evidence type="ECO:0000313" key="3">
    <source>
        <dbReference type="EMBL" id="MBC5727409.1"/>
    </source>
</evidence>
<organism evidence="3 4">
    <name type="scientific">Ruminococcus intestinalis</name>
    <dbReference type="NCBI Taxonomy" id="2763066"/>
    <lineage>
        <taxon>Bacteria</taxon>
        <taxon>Bacillati</taxon>
        <taxon>Bacillota</taxon>
        <taxon>Clostridia</taxon>
        <taxon>Eubacteriales</taxon>
        <taxon>Oscillospiraceae</taxon>
        <taxon>Ruminococcus</taxon>
    </lineage>
</organism>
<dbReference type="Gene3D" id="2.160.20.110">
    <property type="match status" value="1"/>
</dbReference>
<dbReference type="InterPro" id="IPR040528">
    <property type="entry name" value="Lectin-like"/>
</dbReference>
<dbReference type="Gene3D" id="3.80.10.10">
    <property type="entry name" value="Ribonuclease Inhibitor"/>
    <property type="match status" value="1"/>
</dbReference>
<feature type="domain" description="Peptidase C1A papain C-terminal" evidence="2">
    <location>
        <begin position="74"/>
        <end position="322"/>
    </location>
</feature>
<dbReference type="Gene3D" id="3.90.70.10">
    <property type="entry name" value="Cysteine proteinases"/>
    <property type="match status" value="1"/>
</dbReference>
<dbReference type="InterPro" id="IPR000668">
    <property type="entry name" value="Peptidase_C1A_C"/>
</dbReference>
<reference evidence="3 4" key="1">
    <citation type="submission" date="2020-08" db="EMBL/GenBank/DDBJ databases">
        <title>Genome public.</title>
        <authorList>
            <person name="Liu C."/>
            <person name="Sun Q."/>
        </authorList>
    </citation>
    <scope>NUCLEOTIDE SEQUENCE [LARGE SCALE GENOMIC DNA]</scope>
    <source>
        <strain evidence="3 4">NSJ-71</strain>
    </source>
</reference>
<dbReference type="InterPro" id="IPR038765">
    <property type="entry name" value="Papain-like_cys_pep_sf"/>
</dbReference>